<dbReference type="PANTHER" id="PTHR11257:SF13">
    <property type="entry name" value="GEO07322P1"/>
    <property type="match status" value="1"/>
</dbReference>
<dbReference type="EMBL" id="MK514078">
    <property type="protein sequence ID" value="QEI46812.1"/>
    <property type="molecule type" value="mRNA"/>
</dbReference>
<feature type="chain" id="PRO_5044618644" evidence="1">
    <location>
        <begin position="17"/>
        <end position="120"/>
    </location>
</feature>
<dbReference type="InterPro" id="IPR005055">
    <property type="entry name" value="A10/PebIII"/>
</dbReference>
<feature type="signal peptide" evidence="1">
    <location>
        <begin position="1"/>
        <end position="16"/>
    </location>
</feature>
<dbReference type="GeneID" id="113521636"/>
<dbReference type="KEGG" id="gmw:113521636"/>
<reference evidence="4" key="2">
    <citation type="submission" date="2025-04" db="UniProtKB">
        <authorList>
            <consortium name="RefSeq"/>
        </authorList>
    </citation>
    <scope>IDENTIFICATION</scope>
    <source>
        <tissue evidence="4">Whole adult</tissue>
    </source>
</reference>
<keyword evidence="3" id="KW-1185">Reference proteome</keyword>
<protein>
    <submittedName>
        <fullName evidence="2">Chemosensory protein 14</fullName>
    </submittedName>
    <submittedName>
        <fullName evidence="4">Ejaculatory bulb-specific protein 3-like</fullName>
    </submittedName>
</protein>
<dbReference type="SMR" id="A0A5C0E3Y6"/>
<reference evidence="2" key="1">
    <citation type="submission" date="2019-02" db="EMBL/GenBank/DDBJ databases">
        <title>Identification of putative odorant-binding protein and chemosensory protein genes in Galleria mellonella.</title>
        <authorList>
            <person name="Liu S."/>
            <person name="Jiang X.-C."/>
            <person name="Jiang X.-Y."/>
        </authorList>
    </citation>
    <scope>NUCLEOTIDE SEQUENCE</scope>
    <source>
        <strain evidence="2">HF</strain>
    </source>
</reference>
<dbReference type="PANTHER" id="PTHR11257">
    <property type="entry name" value="CHEMOSENSORY PROTEIN-RELATED"/>
    <property type="match status" value="1"/>
</dbReference>
<evidence type="ECO:0000313" key="4">
    <source>
        <dbReference type="RefSeq" id="XP_026763032.1"/>
    </source>
</evidence>
<name>A0A5C0E3Y6_GALME</name>
<dbReference type="OrthoDB" id="7256944at2759"/>
<evidence type="ECO:0000313" key="3">
    <source>
        <dbReference type="Proteomes" id="UP001652740"/>
    </source>
</evidence>
<dbReference type="Pfam" id="PF03392">
    <property type="entry name" value="OS-D"/>
    <property type="match status" value="1"/>
</dbReference>
<organism evidence="2">
    <name type="scientific">Galleria mellonella</name>
    <name type="common">Greater wax moth</name>
    <dbReference type="NCBI Taxonomy" id="7137"/>
    <lineage>
        <taxon>Eukaryota</taxon>
        <taxon>Metazoa</taxon>
        <taxon>Ecdysozoa</taxon>
        <taxon>Arthropoda</taxon>
        <taxon>Hexapoda</taxon>
        <taxon>Insecta</taxon>
        <taxon>Pterygota</taxon>
        <taxon>Neoptera</taxon>
        <taxon>Endopterygota</taxon>
        <taxon>Lepidoptera</taxon>
        <taxon>Glossata</taxon>
        <taxon>Ditrysia</taxon>
        <taxon>Pyraloidea</taxon>
        <taxon>Pyralidae</taxon>
        <taxon>Galleriinae</taxon>
        <taxon>Galleria</taxon>
    </lineage>
</organism>
<dbReference type="SUPFAM" id="SSF100910">
    <property type="entry name" value="Chemosensory protein Csp2"/>
    <property type="match status" value="1"/>
</dbReference>
<accession>A0A5C0E3Y6</accession>
<proteinExistence type="evidence at transcript level"/>
<sequence>MKFWILILAFATIAGARLYSSKHDNMDIDTLVRNPRYMKMSVGCYLDRNSCTKKTATLKQAIPDIVQTACAKCTHTQKYILRRYLEELKKNLPSDYQAFRRKYDPEGTTFDALESAIANN</sequence>
<evidence type="ECO:0000256" key="1">
    <source>
        <dbReference type="SAM" id="SignalP"/>
    </source>
</evidence>
<gene>
    <name evidence="4" type="primary">LOC113521636</name>
</gene>
<dbReference type="AlphaFoldDB" id="A0A5C0E3Y6"/>
<dbReference type="Proteomes" id="UP001652740">
    <property type="component" value="Unplaced"/>
</dbReference>
<dbReference type="Gene3D" id="1.10.2080.10">
    <property type="entry name" value="Insect odorant-binding protein A10/Ejaculatory bulb-specific protein 3"/>
    <property type="match status" value="1"/>
</dbReference>
<dbReference type="RefSeq" id="XP_026763032.1">
    <property type="nucleotide sequence ID" value="XM_026907231.2"/>
</dbReference>
<keyword evidence="1" id="KW-0732">Signal</keyword>
<dbReference type="InterPro" id="IPR036682">
    <property type="entry name" value="OS_D_A10/PebIII_sf"/>
</dbReference>
<evidence type="ECO:0000313" key="2">
    <source>
        <dbReference type="EMBL" id="QEI46812.1"/>
    </source>
</evidence>